<sequence length="464" mass="49001">MSSGAERAASPAAEEVNDQPAAVVETDERHPVVADQEAEPTAPSTKSEAPVVQSGSDEEAPQTPTTSTEPALPKLNPGATEFISRSSSAGPGSDAKTPSGQSSRRGQNARAEANLSQSRHAGPRGAPIRQNQHSTANNQHQLSHDPTANPATENPVQLANPVDAANGVNAAGMTGFRPPRAPREPRPPRGYIPPAPERKARLTADELEEKMAKMRLLNEQTQAEQEARNADAQAYETQVSAERERIAKEREQRKAEAEAKSKRTLAVQANIDQQREQFRQRKLKLLESQGGAPPPVDAEEGGESERSDSYRNFTPNRAQEREGGGGYGGHGGYGYRGGRGGGSGGGYGYGNQGEGWQEGRRTHDQGQYNASSGAGRGDFRGGRGRGRGAPRGGGARQSTGDSQRPTGQNQGAVKAQQTSKVPDAKDETSFPALGDKHKGSVDTGSGSLQEVKATLTEGPKEASE</sequence>
<protein>
    <submittedName>
        <fullName evidence="1">Uncharacterized protein</fullName>
    </submittedName>
</protein>
<gene>
    <name evidence="1" type="ORF">QFC24_003021</name>
</gene>
<proteinExistence type="predicted"/>
<dbReference type="Proteomes" id="UP001234202">
    <property type="component" value="Unassembled WGS sequence"/>
</dbReference>
<keyword evidence="2" id="KW-1185">Reference proteome</keyword>
<organism evidence="1 2">
    <name type="scientific">Naganishia onofrii</name>
    <dbReference type="NCBI Taxonomy" id="1851511"/>
    <lineage>
        <taxon>Eukaryota</taxon>
        <taxon>Fungi</taxon>
        <taxon>Dikarya</taxon>
        <taxon>Basidiomycota</taxon>
        <taxon>Agaricomycotina</taxon>
        <taxon>Tremellomycetes</taxon>
        <taxon>Filobasidiales</taxon>
        <taxon>Filobasidiaceae</taxon>
        <taxon>Naganishia</taxon>
    </lineage>
</organism>
<comment type="caution">
    <text evidence="1">The sequence shown here is derived from an EMBL/GenBank/DDBJ whole genome shotgun (WGS) entry which is preliminary data.</text>
</comment>
<name>A0ACC2XMH8_9TREE</name>
<evidence type="ECO:0000313" key="1">
    <source>
        <dbReference type="EMBL" id="KAJ9124654.1"/>
    </source>
</evidence>
<dbReference type="EMBL" id="JASBWV010000009">
    <property type="protein sequence ID" value="KAJ9124654.1"/>
    <property type="molecule type" value="Genomic_DNA"/>
</dbReference>
<reference evidence="1" key="1">
    <citation type="submission" date="2023-04" db="EMBL/GenBank/DDBJ databases">
        <title>Draft Genome sequencing of Naganishia species isolated from polar environments using Oxford Nanopore Technology.</title>
        <authorList>
            <person name="Leo P."/>
            <person name="Venkateswaran K."/>
        </authorList>
    </citation>
    <scope>NUCLEOTIDE SEQUENCE</scope>
    <source>
        <strain evidence="1">DBVPG 5303</strain>
    </source>
</reference>
<accession>A0ACC2XMH8</accession>
<evidence type="ECO:0000313" key="2">
    <source>
        <dbReference type="Proteomes" id="UP001234202"/>
    </source>
</evidence>